<keyword evidence="8" id="KW-1185">Reference proteome</keyword>
<evidence type="ECO:0000256" key="1">
    <source>
        <dbReference type="ARBA" id="ARBA00023015"/>
    </source>
</evidence>
<dbReference type="InterPro" id="IPR050109">
    <property type="entry name" value="HTH-type_TetR-like_transc_reg"/>
</dbReference>
<evidence type="ECO:0000256" key="2">
    <source>
        <dbReference type="ARBA" id="ARBA00023125"/>
    </source>
</evidence>
<dbReference type="InterPro" id="IPR009057">
    <property type="entry name" value="Homeodomain-like_sf"/>
</dbReference>
<protein>
    <submittedName>
        <fullName evidence="7">TetR/AcrR family transcriptional regulator</fullName>
    </submittedName>
</protein>
<dbReference type="PRINTS" id="PR00455">
    <property type="entry name" value="HTHTETR"/>
</dbReference>
<dbReference type="InterPro" id="IPR001647">
    <property type="entry name" value="HTH_TetR"/>
</dbReference>
<dbReference type="RefSeq" id="WP_230739562.1">
    <property type="nucleotide sequence ID" value="NZ_JAJNDB010000008.1"/>
</dbReference>
<accession>A0ABS8PGV4</accession>
<dbReference type="PANTHER" id="PTHR30055:SF234">
    <property type="entry name" value="HTH-TYPE TRANSCRIPTIONAL REGULATOR BETI"/>
    <property type="match status" value="1"/>
</dbReference>
<comment type="caution">
    <text evidence="7">The sequence shown here is derived from an EMBL/GenBank/DDBJ whole genome shotgun (WGS) entry which is preliminary data.</text>
</comment>
<sequence length="234" mass="25107">MSPPGERLPLRERKKAATRARILEVAQQLFEQRGYDDVTVAEIADGADVSVKTLFVYFRSKEDLAFADTALLDALVAAVRSRERSPARAVGQVLEGALDAPGPAGLEGYFRRAGDAPALRSRLLRLWAECEDAVAEALADESPPEPADRLAAIALVGIVRSFTAPEVRRVAAEADDPDAETAALRSWLADAVRRVELMGPSVPARTPPGHETATVARDQGTPGSAEHPRGRRSP</sequence>
<evidence type="ECO:0000313" key="7">
    <source>
        <dbReference type="EMBL" id="MCD2197490.1"/>
    </source>
</evidence>
<dbReference type="PANTHER" id="PTHR30055">
    <property type="entry name" value="HTH-TYPE TRANSCRIPTIONAL REGULATOR RUTR"/>
    <property type="match status" value="1"/>
</dbReference>
<organism evidence="7 8">
    <name type="scientific">Actinomycetospora endophytica</name>
    <dbReference type="NCBI Taxonomy" id="2291215"/>
    <lineage>
        <taxon>Bacteria</taxon>
        <taxon>Bacillati</taxon>
        <taxon>Actinomycetota</taxon>
        <taxon>Actinomycetes</taxon>
        <taxon>Pseudonocardiales</taxon>
        <taxon>Pseudonocardiaceae</taxon>
        <taxon>Actinomycetospora</taxon>
    </lineage>
</organism>
<feature type="domain" description="HTH tetR-type" evidence="6">
    <location>
        <begin position="16"/>
        <end position="76"/>
    </location>
</feature>
<evidence type="ECO:0000256" key="3">
    <source>
        <dbReference type="ARBA" id="ARBA00023163"/>
    </source>
</evidence>
<dbReference type="Gene3D" id="1.10.357.10">
    <property type="entry name" value="Tetracycline Repressor, domain 2"/>
    <property type="match status" value="1"/>
</dbReference>
<name>A0ABS8PGV4_9PSEU</name>
<dbReference type="Pfam" id="PF00440">
    <property type="entry name" value="TetR_N"/>
    <property type="match status" value="1"/>
</dbReference>
<evidence type="ECO:0000256" key="4">
    <source>
        <dbReference type="PROSITE-ProRule" id="PRU00335"/>
    </source>
</evidence>
<keyword evidence="1" id="KW-0805">Transcription regulation</keyword>
<dbReference type="PROSITE" id="PS50977">
    <property type="entry name" value="HTH_TETR_2"/>
    <property type="match status" value="1"/>
</dbReference>
<dbReference type="SUPFAM" id="SSF46689">
    <property type="entry name" value="Homeodomain-like"/>
    <property type="match status" value="1"/>
</dbReference>
<evidence type="ECO:0000259" key="6">
    <source>
        <dbReference type="PROSITE" id="PS50977"/>
    </source>
</evidence>
<dbReference type="Proteomes" id="UP001199469">
    <property type="component" value="Unassembled WGS sequence"/>
</dbReference>
<proteinExistence type="predicted"/>
<gene>
    <name evidence="7" type="ORF">LQ327_29375</name>
</gene>
<feature type="DNA-binding region" description="H-T-H motif" evidence="4">
    <location>
        <begin position="39"/>
        <end position="58"/>
    </location>
</feature>
<feature type="region of interest" description="Disordered" evidence="5">
    <location>
        <begin position="199"/>
        <end position="234"/>
    </location>
</feature>
<keyword evidence="2 4" id="KW-0238">DNA-binding</keyword>
<evidence type="ECO:0000256" key="5">
    <source>
        <dbReference type="SAM" id="MobiDB-lite"/>
    </source>
</evidence>
<reference evidence="7 8" key="1">
    <citation type="submission" date="2021-11" db="EMBL/GenBank/DDBJ databases">
        <title>Draft genome sequence of Actinomycetospora sp. SF1 isolated from the rhizosphere soil.</title>
        <authorList>
            <person name="Duangmal K."/>
            <person name="Chantavorakit T."/>
        </authorList>
    </citation>
    <scope>NUCLEOTIDE SEQUENCE [LARGE SCALE GENOMIC DNA]</scope>
    <source>
        <strain evidence="7 8">TBRC 5722</strain>
    </source>
</reference>
<dbReference type="EMBL" id="JAJNDB010000008">
    <property type="protein sequence ID" value="MCD2197490.1"/>
    <property type="molecule type" value="Genomic_DNA"/>
</dbReference>
<evidence type="ECO:0000313" key="8">
    <source>
        <dbReference type="Proteomes" id="UP001199469"/>
    </source>
</evidence>
<keyword evidence="3" id="KW-0804">Transcription</keyword>